<proteinExistence type="predicted"/>
<keyword evidence="4" id="KW-1185">Reference proteome</keyword>
<reference evidence="3" key="2">
    <citation type="journal article" date="2016" name="Fungal Biol.">
        <title>Ochratoxin A production by Penicillium thymicola.</title>
        <authorList>
            <person name="Nguyen H.D.T."/>
            <person name="McMullin D.R."/>
            <person name="Ponomareva E."/>
            <person name="Riley R."/>
            <person name="Pomraning K.R."/>
            <person name="Baker S.E."/>
            <person name="Seifert K.A."/>
        </authorList>
    </citation>
    <scope>NUCLEOTIDE SEQUENCE</scope>
    <source>
        <strain evidence="3">DAOM 180753</strain>
    </source>
</reference>
<gene>
    <name evidence="3" type="ORF">VN97_g2112</name>
</gene>
<feature type="region of interest" description="Disordered" evidence="1">
    <location>
        <begin position="57"/>
        <end position="107"/>
    </location>
</feature>
<evidence type="ECO:0000313" key="3">
    <source>
        <dbReference type="EMBL" id="KAJ9491146.1"/>
    </source>
</evidence>
<feature type="compositionally biased region" description="Basic and acidic residues" evidence="1">
    <location>
        <begin position="80"/>
        <end position="93"/>
    </location>
</feature>
<dbReference type="InterPro" id="IPR054505">
    <property type="entry name" value="Myb_DNA-bind_8"/>
</dbReference>
<evidence type="ECO:0000259" key="2">
    <source>
        <dbReference type="Pfam" id="PF22980"/>
    </source>
</evidence>
<dbReference type="Proteomes" id="UP001227192">
    <property type="component" value="Unassembled WGS sequence"/>
</dbReference>
<evidence type="ECO:0000256" key="1">
    <source>
        <dbReference type="SAM" id="MobiDB-lite"/>
    </source>
</evidence>
<organism evidence="3 4">
    <name type="scientific">Penicillium thymicola</name>
    <dbReference type="NCBI Taxonomy" id="293382"/>
    <lineage>
        <taxon>Eukaryota</taxon>
        <taxon>Fungi</taxon>
        <taxon>Dikarya</taxon>
        <taxon>Ascomycota</taxon>
        <taxon>Pezizomycotina</taxon>
        <taxon>Eurotiomycetes</taxon>
        <taxon>Eurotiomycetidae</taxon>
        <taxon>Eurotiales</taxon>
        <taxon>Aspergillaceae</taxon>
        <taxon>Penicillium</taxon>
    </lineage>
</organism>
<sequence>MASINKKTKTEKAKPSDEEFLLTLLDNVKVDHETASKAFGISKAACRMRFIRLQQRYGFKTKGNGTPRRQQAPTSNSEETITKKEETPIKESDAAENEATEDEATEN</sequence>
<comment type="caution">
    <text evidence="3">The sequence shown here is derived from an EMBL/GenBank/DDBJ whole genome shotgun (WGS) entry which is preliminary data.</text>
</comment>
<feature type="compositionally biased region" description="Acidic residues" evidence="1">
    <location>
        <begin position="94"/>
        <end position="107"/>
    </location>
</feature>
<accession>A0AAI9TPR1</accession>
<evidence type="ECO:0000313" key="4">
    <source>
        <dbReference type="Proteomes" id="UP001227192"/>
    </source>
</evidence>
<reference evidence="3" key="1">
    <citation type="submission" date="2015-06" db="EMBL/GenBank/DDBJ databases">
        <authorList>
            <person name="Nguyen H."/>
        </authorList>
    </citation>
    <scope>NUCLEOTIDE SEQUENCE</scope>
    <source>
        <strain evidence="3">DAOM 180753</strain>
    </source>
</reference>
<dbReference type="Pfam" id="PF22980">
    <property type="entry name" value="Myb_DNA-bind_8"/>
    <property type="match status" value="1"/>
</dbReference>
<dbReference type="AlphaFoldDB" id="A0AAI9TPR1"/>
<feature type="domain" description="Myb-like DNA-binding" evidence="2">
    <location>
        <begin position="17"/>
        <end position="58"/>
    </location>
</feature>
<protein>
    <recommendedName>
        <fullName evidence="2">Myb-like DNA-binding domain-containing protein</fullName>
    </recommendedName>
</protein>
<name>A0AAI9TPR1_PENTH</name>
<feature type="compositionally biased region" description="Polar residues" evidence="1">
    <location>
        <begin position="63"/>
        <end position="77"/>
    </location>
</feature>
<dbReference type="EMBL" id="LACB01000039">
    <property type="protein sequence ID" value="KAJ9491146.1"/>
    <property type="molecule type" value="Genomic_DNA"/>
</dbReference>